<dbReference type="RefSeq" id="WP_123665052.1">
    <property type="nucleotide sequence ID" value="NZ_RJKE01000001.1"/>
</dbReference>
<keyword evidence="3" id="KW-1185">Reference proteome</keyword>
<dbReference type="PANTHER" id="PTHR41521:SF4">
    <property type="entry name" value="BLR0684 PROTEIN"/>
    <property type="match status" value="1"/>
</dbReference>
<dbReference type="Pfam" id="PF07045">
    <property type="entry name" value="DUF1330"/>
    <property type="match status" value="1"/>
</dbReference>
<gene>
    <name evidence="2" type="ORF">EDD29_3106</name>
</gene>
<dbReference type="InterPro" id="IPR010753">
    <property type="entry name" value="DUF1330"/>
</dbReference>
<dbReference type="InterPro" id="IPR011008">
    <property type="entry name" value="Dimeric_a/b-barrel"/>
</dbReference>
<dbReference type="SUPFAM" id="SSF54909">
    <property type="entry name" value="Dimeric alpha+beta barrel"/>
    <property type="match status" value="1"/>
</dbReference>
<comment type="caution">
    <text evidence="2">The sequence shown here is derived from an EMBL/GenBank/DDBJ whole genome shotgun (WGS) entry which is preliminary data.</text>
</comment>
<evidence type="ECO:0000259" key="1">
    <source>
        <dbReference type="Pfam" id="PF07045"/>
    </source>
</evidence>
<name>A0A3N1CW93_9ACTN</name>
<evidence type="ECO:0000313" key="3">
    <source>
        <dbReference type="Proteomes" id="UP000272400"/>
    </source>
</evidence>
<feature type="domain" description="DUF1330" evidence="1">
    <location>
        <begin position="4"/>
        <end position="94"/>
    </location>
</feature>
<dbReference type="Gene3D" id="3.30.70.100">
    <property type="match status" value="1"/>
</dbReference>
<reference evidence="2 3" key="1">
    <citation type="submission" date="2018-11" db="EMBL/GenBank/DDBJ databases">
        <title>Sequencing the genomes of 1000 actinobacteria strains.</title>
        <authorList>
            <person name="Klenk H.-P."/>
        </authorList>
    </citation>
    <scope>NUCLEOTIDE SEQUENCE [LARGE SCALE GENOMIC DNA]</scope>
    <source>
        <strain evidence="2 3">DSM 44254</strain>
    </source>
</reference>
<dbReference type="Proteomes" id="UP000272400">
    <property type="component" value="Unassembled WGS sequence"/>
</dbReference>
<dbReference type="AlphaFoldDB" id="A0A3N1CW93"/>
<organism evidence="2 3">
    <name type="scientific">Actinocorallia herbida</name>
    <dbReference type="NCBI Taxonomy" id="58109"/>
    <lineage>
        <taxon>Bacteria</taxon>
        <taxon>Bacillati</taxon>
        <taxon>Actinomycetota</taxon>
        <taxon>Actinomycetes</taxon>
        <taxon>Streptosporangiales</taxon>
        <taxon>Thermomonosporaceae</taxon>
        <taxon>Actinocorallia</taxon>
    </lineage>
</organism>
<sequence length="95" mass="10322">MSKVLVIFTEDIKDAEGMAAYSKAAIATMTKGVKVLAVDSSPRNLEGEWHGTQTVVLEFESEEAARAWYDSPEYQEAAKLRHAAADSNAAIITAF</sequence>
<dbReference type="PANTHER" id="PTHR41521">
    <property type="match status" value="1"/>
</dbReference>
<accession>A0A3N1CW93</accession>
<dbReference type="EMBL" id="RJKE01000001">
    <property type="protein sequence ID" value="ROO85560.1"/>
    <property type="molecule type" value="Genomic_DNA"/>
</dbReference>
<evidence type="ECO:0000313" key="2">
    <source>
        <dbReference type="EMBL" id="ROO85560.1"/>
    </source>
</evidence>
<dbReference type="OrthoDB" id="9806380at2"/>
<proteinExistence type="predicted"/>
<protein>
    <submittedName>
        <fullName evidence="2">Uncharacterized protein (DUF1330 family)</fullName>
    </submittedName>
</protein>